<proteinExistence type="inferred from homology"/>
<evidence type="ECO:0000256" key="5">
    <source>
        <dbReference type="ARBA" id="ARBA00022737"/>
    </source>
</evidence>
<dbReference type="Pfam" id="PF25007">
    <property type="entry name" value="DYH2-5-8_CC"/>
    <property type="match status" value="1"/>
</dbReference>
<dbReference type="InterPro" id="IPR013594">
    <property type="entry name" value="Dynein_heavy_tail"/>
</dbReference>
<dbReference type="Gene3D" id="1.10.8.710">
    <property type="match status" value="1"/>
</dbReference>
<evidence type="ECO:0000256" key="6">
    <source>
        <dbReference type="ARBA" id="ARBA00022741"/>
    </source>
</evidence>
<dbReference type="Pfam" id="PF12774">
    <property type="entry name" value="AAA_6"/>
    <property type="match status" value="1"/>
</dbReference>
<evidence type="ECO:0000256" key="7">
    <source>
        <dbReference type="ARBA" id="ARBA00022840"/>
    </source>
</evidence>
<name>A0A2G8LFV8_STIJA</name>
<dbReference type="InterPro" id="IPR024317">
    <property type="entry name" value="Dynein_heavy_chain_D4_dom"/>
</dbReference>
<dbReference type="Pfam" id="PF12775">
    <property type="entry name" value="AAA_7"/>
    <property type="match status" value="1"/>
</dbReference>
<evidence type="ECO:0000256" key="2">
    <source>
        <dbReference type="ARBA" id="ARBA00008887"/>
    </source>
</evidence>
<accession>A0A2G8LFV8</accession>
<dbReference type="InterPro" id="IPR056759">
    <property type="entry name" value="DYH2-5-8_CC"/>
</dbReference>
<feature type="domain" description="AAA+ ATPase" evidence="14">
    <location>
        <begin position="2026"/>
        <end position="2174"/>
    </location>
</feature>
<keyword evidence="4" id="KW-0493">Microtubule</keyword>
<dbReference type="Gene3D" id="1.10.287.2620">
    <property type="match status" value="1"/>
</dbReference>
<keyword evidence="16" id="KW-1185">Reference proteome</keyword>
<dbReference type="GO" id="GO:0007018">
    <property type="term" value="P:microtubule-based movement"/>
    <property type="evidence" value="ECO:0007669"/>
    <property type="project" value="InterPro"/>
</dbReference>
<evidence type="ECO:0000313" key="16">
    <source>
        <dbReference type="Proteomes" id="UP000230750"/>
    </source>
</evidence>
<dbReference type="PANTHER" id="PTHR46532:SF13">
    <property type="entry name" value="CYTOPLASMIC DYNEIN 1 HEAVY CHAIN 1"/>
    <property type="match status" value="1"/>
</dbReference>
<dbReference type="EMBL" id="MRZV01000092">
    <property type="protein sequence ID" value="PIK59137.1"/>
    <property type="molecule type" value="Genomic_DNA"/>
</dbReference>
<dbReference type="FunFam" id="3.40.50.300:FF:000543">
    <property type="entry name" value="Dynein axonemal heavy chain 5"/>
    <property type="match status" value="1"/>
</dbReference>
<dbReference type="Gene3D" id="3.40.50.300">
    <property type="entry name" value="P-loop containing nucleotide triphosphate hydrolases"/>
    <property type="match status" value="3"/>
</dbReference>
<dbReference type="PANTHER" id="PTHR46532">
    <property type="entry name" value="MALE FERTILITY FACTOR KL5"/>
    <property type="match status" value="1"/>
</dbReference>
<keyword evidence="3" id="KW-0963">Cytoplasm</keyword>
<keyword evidence="6" id="KW-0547">Nucleotide-binding</keyword>
<evidence type="ECO:0000259" key="14">
    <source>
        <dbReference type="SMART" id="SM00382"/>
    </source>
</evidence>
<dbReference type="FunFam" id="3.40.50.300:FF:001221">
    <property type="entry name" value="Axonemal dynein heavy chain 8"/>
    <property type="match status" value="1"/>
</dbReference>
<keyword evidence="8" id="KW-0243">Dynein</keyword>
<dbReference type="InterPro" id="IPR043157">
    <property type="entry name" value="Dynein_AAA1S"/>
</dbReference>
<reference evidence="15 16" key="1">
    <citation type="journal article" date="2017" name="PLoS Biol.">
        <title>The sea cucumber genome provides insights into morphological evolution and visceral regeneration.</title>
        <authorList>
            <person name="Zhang X."/>
            <person name="Sun L."/>
            <person name="Yuan J."/>
            <person name="Sun Y."/>
            <person name="Gao Y."/>
            <person name="Zhang L."/>
            <person name="Li S."/>
            <person name="Dai H."/>
            <person name="Hamel J.F."/>
            <person name="Liu C."/>
            <person name="Yu Y."/>
            <person name="Liu S."/>
            <person name="Lin W."/>
            <person name="Guo K."/>
            <person name="Jin S."/>
            <person name="Xu P."/>
            <person name="Storey K.B."/>
            <person name="Huan P."/>
            <person name="Zhang T."/>
            <person name="Zhou Y."/>
            <person name="Zhang J."/>
            <person name="Lin C."/>
            <person name="Li X."/>
            <person name="Xing L."/>
            <person name="Huo D."/>
            <person name="Sun M."/>
            <person name="Wang L."/>
            <person name="Mercier A."/>
            <person name="Li F."/>
            <person name="Yang H."/>
            <person name="Xiang J."/>
        </authorList>
    </citation>
    <scope>NUCLEOTIDE SEQUENCE [LARGE SCALE GENOMIC DNA]</scope>
    <source>
        <strain evidence="15">Shaxun</strain>
        <tissue evidence="15">Muscle</tissue>
    </source>
</reference>
<dbReference type="OrthoDB" id="286107at2759"/>
<dbReference type="SUPFAM" id="SSF52540">
    <property type="entry name" value="P-loop containing nucleoside triphosphate hydrolases"/>
    <property type="match status" value="4"/>
</dbReference>
<dbReference type="Pfam" id="PF08385">
    <property type="entry name" value="DHC_N1"/>
    <property type="match status" value="1"/>
</dbReference>
<comment type="similarity">
    <text evidence="2">Belongs to the dynein heavy chain family.</text>
</comment>
<dbReference type="Pfam" id="PF17857">
    <property type="entry name" value="AAA_lid_1"/>
    <property type="match status" value="1"/>
</dbReference>
<dbReference type="FunFam" id="1.10.472.130:FF:000009">
    <property type="entry name" value="Dynein heavy chain 5, axonemal"/>
    <property type="match status" value="1"/>
</dbReference>
<evidence type="ECO:0000256" key="13">
    <source>
        <dbReference type="ARBA" id="ARBA00023273"/>
    </source>
</evidence>
<dbReference type="InterPro" id="IPR042228">
    <property type="entry name" value="Dynein_linker_3"/>
</dbReference>
<protein>
    <submittedName>
        <fullName evidence="15">Putative dynein heavy chain 5, axonemal</fullName>
    </submittedName>
</protein>
<dbReference type="InterPro" id="IPR027417">
    <property type="entry name" value="P-loop_NTPase"/>
</dbReference>
<evidence type="ECO:0000256" key="9">
    <source>
        <dbReference type="ARBA" id="ARBA00023054"/>
    </source>
</evidence>
<evidence type="ECO:0000256" key="8">
    <source>
        <dbReference type="ARBA" id="ARBA00023017"/>
    </source>
</evidence>
<dbReference type="Pfam" id="PF17852">
    <property type="entry name" value="Dynein_AAA_lid"/>
    <property type="match status" value="1"/>
</dbReference>
<dbReference type="Gene3D" id="1.20.920.30">
    <property type="match status" value="1"/>
</dbReference>
<dbReference type="Gene3D" id="1.20.58.1120">
    <property type="match status" value="1"/>
</dbReference>
<keyword evidence="7" id="KW-0067">ATP-binding</keyword>
<dbReference type="Pfam" id="PF08393">
    <property type="entry name" value="DHC_N2"/>
    <property type="match status" value="2"/>
</dbReference>
<dbReference type="FunFam" id="1.20.58.1120:FF:000004">
    <property type="entry name" value="Dynein axonemal heavy chain 5"/>
    <property type="match status" value="1"/>
</dbReference>
<keyword evidence="11" id="KW-0505">Motor protein</keyword>
<dbReference type="FunFam" id="3.40.50.300:FF:000044">
    <property type="entry name" value="Dynein heavy chain 5, axonemal"/>
    <property type="match status" value="1"/>
</dbReference>
<feature type="domain" description="AAA+ ATPase" evidence="14">
    <location>
        <begin position="1420"/>
        <end position="1564"/>
    </location>
</feature>
<dbReference type="InterPro" id="IPR041466">
    <property type="entry name" value="Dynein_AAA5_ext"/>
</dbReference>
<dbReference type="GO" id="GO:0045505">
    <property type="term" value="F:dynein intermediate chain binding"/>
    <property type="evidence" value="ECO:0007669"/>
    <property type="project" value="InterPro"/>
</dbReference>
<dbReference type="FunFam" id="1.10.287.2620:FF:000003">
    <property type="entry name" value="Dynein, axonemal, heavy chain 5"/>
    <property type="match status" value="1"/>
</dbReference>
<dbReference type="FunFam" id="1.20.920.30:FF:000004">
    <property type="entry name" value="Dynein axonemal heavy chain 5"/>
    <property type="match status" value="1"/>
</dbReference>
<comment type="subcellular location">
    <subcellularLocation>
        <location evidence="1">Cytoplasm</location>
        <location evidence="1">Cytoskeleton</location>
        <location evidence="1">Cilium axoneme</location>
    </subcellularLocation>
</comment>
<keyword evidence="10" id="KW-0969">Cilium</keyword>
<feature type="domain" description="AAA+ ATPase" evidence="14">
    <location>
        <begin position="1699"/>
        <end position="1854"/>
    </location>
</feature>
<evidence type="ECO:0000313" key="15">
    <source>
        <dbReference type="EMBL" id="PIK59137.1"/>
    </source>
</evidence>
<gene>
    <name evidence="15" type="ORF">BSL78_03942</name>
</gene>
<evidence type="ECO:0000256" key="3">
    <source>
        <dbReference type="ARBA" id="ARBA00022490"/>
    </source>
</evidence>
<dbReference type="GO" id="GO:0005858">
    <property type="term" value="C:axonemal dynein complex"/>
    <property type="evidence" value="ECO:0007669"/>
    <property type="project" value="TreeGrafter"/>
</dbReference>
<comment type="caution">
    <text evidence="15">The sequence shown here is derived from an EMBL/GenBank/DDBJ whole genome shotgun (WGS) entry which is preliminary data.</text>
</comment>
<dbReference type="InterPro" id="IPR003593">
    <property type="entry name" value="AAA+_ATPase"/>
</dbReference>
<dbReference type="FunFam" id="1.20.140.100:FF:000003">
    <property type="entry name" value="Dynein, axonemal, heavy chain 5"/>
    <property type="match status" value="1"/>
</dbReference>
<dbReference type="InterPro" id="IPR026983">
    <property type="entry name" value="DHC"/>
</dbReference>
<dbReference type="Proteomes" id="UP000230750">
    <property type="component" value="Unassembled WGS sequence"/>
</dbReference>
<dbReference type="Pfam" id="PF12780">
    <property type="entry name" value="AAA_8"/>
    <property type="match status" value="1"/>
</dbReference>
<dbReference type="InterPro" id="IPR041589">
    <property type="entry name" value="DNAH3_AAA_lid_1"/>
</dbReference>
<dbReference type="GO" id="GO:0031514">
    <property type="term" value="C:motile cilium"/>
    <property type="evidence" value="ECO:0007669"/>
    <property type="project" value="UniProtKB-ARBA"/>
</dbReference>
<keyword evidence="5" id="KW-0677">Repeat</keyword>
<dbReference type="Gene3D" id="1.10.472.130">
    <property type="match status" value="1"/>
</dbReference>
<dbReference type="SMART" id="SM00382">
    <property type="entry name" value="AAA"/>
    <property type="match status" value="3"/>
</dbReference>
<dbReference type="InterPro" id="IPR035699">
    <property type="entry name" value="AAA_6"/>
</dbReference>
<evidence type="ECO:0000256" key="1">
    <source>
        <dbReference type="ARBA" id="ARBA00004430"/>
    </source>
</evidence>
<dbReference type="FunFam" id="1.10.8.710:FF:000003">
    <property type="entry name" value="Dynein axonemal heavy chain 5"/>
    <property type="match status" value="1"/>
</dbReference>
<keyword evidence="13" id="KW-0966">Cell projection</keyword>
<evidence type="ECO:0000256" key="11">
    <source>
        <dbReference type="ARBA" id="ARBA00023175"/>
    </source>
</evidence>
<dbReference type="STRING" id="307972.A0A2G8LFV8"/>
<keyword evidence="9" id="KW-0175">Coiled coil</keyword>
<dbReference type="Gene3D" id="3.20.180.20">
    <property type="entry name" value="Dynein heavy chain, N-terminal domain 2"/>
    <property type="match status" value="1"/>
</dbReference>
<evidence type="ECO:0000256" key="4">
    <source>
        <dbReference type="ARBA" id="ARBA00022701"/>
    </source>
</evidence>
<evidence type="ECO:0000256" key="12">
    <source>
        <dbReference type="ARBA" id="ARBA00023212"/>
    </source>
</evidence>
<dbReference type="GO" id="GO:0051959">
    <property type="term" value="F:dynein light intermediate chain binding"/>
    <property type="evidence" value="ECO:0007669"/>
    <property type="project" value="InterPro"/>
</dbReference>
<dbReference type="InterPro" id="IPR013602">
    <property type="entry name" value="Dynein_heavy_linker"/>
</dbReference>
<keyword evidence="12" id="KW-0206">Cytoskeleton</keyword>
<dbReference type="GO" id="GO:0005874">
    <property type="term" value="C:microtubule"/>
    <property type="evidence" value="ECO:0007669"/>
    <property type="project" value="UniProtKB-KW"/>
</dbReference>
<organism evidence="15 16">
    <name type="scientific">Stichopus japonicus</name>
    <name type="common">Sea cucumber</name>
    <dbReference type="NCBI Taxonomy" id="307972"/>
    <lineage>
        <taxon>Eukaryota</taxon>
        <taxon>Metazoa</taxon>
        <taxon>Echinodermata</taxon>
        <taxon>Eleutherozoa</taxon>
        <taxon>Echinozoa</taxon>
        <taxon>Holothuroidea</taxon>
        <taxon>Aspidochirotacea</taxon>
        <taxon>Aspidochirotida</taxon>
        <taxon>Stichopodidae</taxon>
        <taxon>Apostichopus</taxon>
    </lineage>
</organism>
<dbReference type="Gene3D" id="1.20.140.100">
    <property type="entry name" value="Dynein heavy chain, N-terminal domain 2"/>
    <property type="match status" value="1"/>
</dbReference>
<sequence>MEKLDIRITDAANEARDNVKYLYTLDKFFGPLVKSDPKSMMEHIPSLMNSIRMIHSISRFYNTSERMTSLFVKVTNQMITTCKGYINQGVSRIWDHERADLIERLQNCIELNNEYQNCFHRTKEKLKATPEERQFEFSENYIFGKFDTFCKRLERIMDMLNIMECLGCLGDVKIEGIDSLFVRFQGIVATYKKKNYDILDHRKGEFDQDYTEFKGQIESLQNALQNFLDSWFQKNLSTSEAKKIIKNFNKMASVLLEYEMLYHRGWFRAVDTIKSGLNASLLVRHPETKQLFVNFDPQVLELITEAKYLNKMGLEVPASAGTLVMRETGIKANCVSLMEMLKEYDRIVASIPTILLPLMTPYRNRVEEALSPGLTSLNWTSLGLDQFIANTYKEINFLEHLTKQVSDLLDCRIDDVLKDMAGTPLCDLPEHEPTTIQVFLEATEKTCKEACQQLSRQSQAVERAVQDLVDLLKSQLKEKEKANLSGHYPCLHPDSKNKRCLECIPCCFSTMLTSFNQKNTDSLIKSENVEDRVPLFTANIVLAIPTIMLLPGLDEIQQCVNKAIQIILKMAEDIPIWEQTIINQKAVLKELDDSKDDKDAEKLALLAQTQKPLYKDPQEKVKEFMASQPLLTEIEAQIRAWKVAFGRALNGKASTDMEEIFAFMEDMQKRLARPIKDLDDVRAAMAALEEIRANEIKIDMTIGPVEESFMLLNKFELHFHDGNAEKVDSLSYSWKNLHAQAQQVQLHLLTIQPQFKSNLLKGVEAYHKDSTDFVGDYTERGPMVQGIAPREASDRLQVYQAQFDELWAKFLTYSGGEQLFGLPVTEYPDLQRIKREFTLLQKLYSLYNNVIDSVDGYYDIPWVEVDIEKINQELMDFQNKCRKLPKALKEWQAFLDLKKKIDDFNECCPLLEMMSNKAMMTRHWDRLAQITGHTFDVESDGFLLKNIMMAPILPNKEDIEDICISAVKEKDIEAKLKQVVAEWSAQDFFFGQFKSRGELMLKGDTTGETISAMEDSLMVLASLMSNRYNAPFKPDIQKWVQKLSNTTEIIENWMTVQNLWVYLEAVFVGGDIAKQLPQEAKRFSNIDKSWVKIMQRAHENPNVVQCCVGDDTLSQLLPHLLEQLEICQKSLTGYLEKKRLIFPRFSSSPILLCWRFLVRLLTLTPSRSISYWTTPATGLTVIQAHLEGLFDNVKTVDFHEKNYDQILAVSSRENEKIDLSPPVMAQGNVELWLGQLRTTVLKSIHGIIRTAYIALQDKENFNLVEFQNTYAAQVGLLGIQMLWTRDSEDALKNARSDRKIMANTNQYFLDILNLLIDVTTQDLTKYERTKFETLVTIHVHQRDIFDDLVRMHIKSQNDFEWLKQSRFYFNEDTDQCVVSITDVDFIYQNEPVGCTDRLVITPLTDRCYITLAQALGMSMGGAPAGPAGTGKTETTKDMGKALGKYVVVFNCSDQMDFRGLGRIYKGLAQSGSWGCFDEFNRIELPVLSVAAQQIAIVLTCKKERKPNFIFTDGDNVSMDPEFGIFLTMNPGYAGRQELPENLKIQFRTVAMMVPDRQIIIRVKLASCGFQGNMLLARKFFTLYKLCEEQLTKQVHYDFGLRNILSVLRTLGAFKRANPQDSENTIVMRVLRDMNLSKLVDEDEPLFLSLIDDLFPGMTLDKAGYPDIEAAIEKQVMEAGLVHHDPWVLKLIQLYETQRVRHGMMALGPSGAGKTFCIHILMKAMGDCGATHREMRMNPKAITAPQMFGRLDVATNDWTDGIFSTLWRKTLKAKKGEHIWIVLDGPVDAIWIENLNSVLDDNKTLTLANGDRIPMAPNCKVVFEPHNIDNASPATVSRNGMVYMSSSVMDWEPILRGWLNTRPVSQQEVLMSLFESTFKNLFNFCMQSLFPKMELLECMYVRQSIDILAGLIPSDEGSNPPTRDHLSKLYVFAIMWSLGALLELDDRKKLEEQMKADGTLDLPRIDASSQDTIFEYMVDDNGQWVHWKEKVLDYVYPKDSTPDYATILVPNVDNARTDFLISTISKQNKAALLIGEQGTAKTVVIQGYCQKYDPEQHLFKGFNFSSATTPNMYQRTIESYVDKRVGTTYGPPAGKSMTIFIDDINMPVINEWGDQITNEIVRQHMAMKGFYSLEKPGEFTNIVDIQFLAAMIQPGGGRNDIPERLKRQFNVFNCTLPSNTSIDKIFSTIAEGHYCQDQDKDVTNPAKFHYIFNLRDLSRIWQGMLNTLSDVVTNDTVMLALWKHECSRVIADRFTNQEDKDWFEVMLKKTIEEDLGTALAEQIPKDPYFVDFLRDAPEATGEEPDDADFEAPKIYEPIEGYDHLNNRLIMFQQMYNETVRGAQMDLVFFNDAMVHLVKISRIIRTPRGNALLVGVGGSGKQSLTRLASFIAGYKIFQITLTRSYNASNLMDDLKYLYRTAGQQGQASRLYY</sequence>
<evidence type="ECO:0000256" key="10">
    <source>
        <dbReference type="ARBA" id="ARBA00023069"/>
    </source>
</evidence>
<dbReference type="GO" id="GO:0005524">
    <property type="term" value="F:ATP binding"/>
    <property type="evidence" value="ECO:0007669"/>
    <property type="project" value="UniProtKB-KW"/>
</dbReference>
<dbReference type="InterPro" id="IPR042222">
    <property type="entry name" value="Dynein_2_N"/>
</dbReference>